<comment type="caution">
    <text evidence="1">The sequence shown here is derived from an EMBL/GenBank/DDBJ whole genome shotgun (WGS) entry which is preliminary data.</text>
</comment>
<dbReference type="AlphaFoldDB" id="A0A9X2GUX9"/>
<dbReference type="EMBL" id="JAMZEB010000002">
    <property type="protein sequence ID" value="MCP2364279.1"/>
    <property type="molecule type" value="Genomic_DNA"/>
</dbReference>
<organism evidence="1 2">
    <name type="scientific">Nonomuraea thailandensis</name>
    <dbReference type="NCBI Taxonomy" id="1188745"/>
    <lineage>
        <taxon>Bacteria</taxon>
        <taxon>Bacillati</taxon>
        <taxon>Actinomycetota</taxon>
        <taxon>Actinomycetes</taxon>
        <taxon>Streptosporangiales</taxon>
        <taxon>Streptosporangiaceae</taxon>
        <taxon>Nonomuraea</taxon>
    </lineage>
</organism>
<accession>A0A9X2GUX9</accession>
<proteinExistence type="predicted"/>
<dbReference type="Proteomes" id="UP001139648">
    <property type="component" value="Unassembled WGS sequence"/>
</dbReference>
<evidence type="ECO:0000313" key="2">
    <source>
        <dbReference type="Proteomes" id="UP001139648"/>
    </source>
</evidence>
<protein>
    <submittedName>
        <fullName evidence="1">Uncharacterized protein</fullName>
    </submittedName>
</protein>
<reference evidence="1" key="1">
    <citation type="submission" date="2022-06" db="EMBL/GenBank/DDBJ databases">
        <title>Sequencing the genomes of 1000 actinobacteria strains.</title>
        <authorList>
            <person name="Klenk H.-P."/>
        </authorList>
    </citation>
    <scope>NUCLEOTIDE SEQUENCE</scope>
    <source>
        <strain evidence="1">DSM 46694</strain>
    </source>
</reference>
<gene>
    <name evidence="1" type="ORF">HD597_011299</name>
</gene>
<name>A0A9X2GUX9_9ACTN</name>
<sequence length="169" mass="17751">MAVEAYALGKNFNIGAVTVPTDAVAGAITGLRTRMKDAAVCSFVIVTTGGSTDITDIDLQEHNAASGGTSQDLDVITTYYYRSEASLDGDEQWTKGTQAAASEITNVGAASEELLLVVEVRAEQLSDGFEWVSVNVPDLGTNGTRYVAVIPILSGLKVQRAPEKLAAPQ</sequence>
<keyword evidence="2" id="KW-1185">Reference proteome</keyword>
<dbReference type="RefSeq" id="WP_253756585.1">
    <property type="nucleotide sequence ID" value="NZ_BAABKA010000012.1"/>
</dbReference>
<evidence type="ECO:0000313" key="1">
    <source>
        <dbReference type="EMBL" id="MCP2364279.1"/>
    </source>
</evidence>